<accession>A0A5C1QAH2</accession>
<dbReference type="PANTHER" id="PTHR12826:SF15">
    <property type="entry name" value="RIBONUCLEASE Y"/>
    <property type="match status" value="1"/>
</dbReference>
<comment type="function">
    <text evidence="5">Endoribonuclease that initiates mRNA decay.</text>
</comment>
<dbReference type="Gene3D" id="1.10.3210.10">
    <property type="entry name" value="Hypothetical protein af1432"/>
    <property type="match status" value="1"/>
</dbReference>
<evidence type="ECO:0000256" key="4">
    <source>
        <dbReference type="ARBA" id="ARBA00022884"/>
    </source>
</evidence>
<dbReference type="InterPro" id="IPR006674">
    <property type="entry name" value="HD_domain"/>
</dbReference>
<reference evidence="9 10" key="2">
    <citation type="submission" date="2019-09" db="EMBL/GenBank/DDBJ databases">
        <title>Complete Genome Sequence and Methylome Analysis of free living Spirochaetas.</title>
        <authorList>
            <person name="Leshcheva N."/>
            <person name="Mikheeva N."/>
        </authorList>
    </citation>
    <scope>NUCLEOTIDE SEQUENCE [LARGE SCALE GENOMIC DNA]</scope>
    <source>
        <strain evidence="9 10">P</strain>
    </source>
</reference>
<evidence type="ECO:0000313" key="9">
    <source>
        <dbReference type="EMBL" id="QEN05055.1"/>
    </source>
</evidence>
<dbReference type="NCBIfam" id="TIGR03319">
    <property type="entry name" value="RNase_Y"/>
    <property type="match status" value="1"/>
</dbReference>
<comment type="similarity">
    <text evidence="5">Belongs to the RNase Y family.</text>
</comment>
<sequence>MPYWVMILSCSLVGVLIGWLLRLAYAKYQLSSSEQRAIRLKQDAKIEAERQKNEYLLEGKDQLHRERKQQDKEIRERQKELQKYEKRIQTKEDSLEKKLSDIETQQKTITSKEVELNEKSNNITKLEDELKLELEKVSGLTREEAKRIIVERVENDAKHDAQALVNKIEQEAKDTAEKKAREILVSTIQRIATDVTSDVTVTSVSLPSDEMKGRIIGREGRNIRTLETLTGVDIIIDDTPEAVVISCFDPIRKVIAKKSLERLISDGRIHPARIEEVVQKVAAEINQIIIEEGEKLLFDLGVHNIPREGVKALGRLYFRTSYGQNILDHSKEVAVLAGMIAAEVGADRELAKRGALLHDIGKGLETDGEGNHAELGAEFCKRMGEKPLVVNAVAAHHNDVEFGSLEAIIVQLADAISASRPGARRESLDNYIKRLENLERIAESFTGVEKCFAIQAGRELRILVNSDTVTDKDALPLAKEIAKQIETELTYPGRIRVAIIRETRAIEYAR</sequence>
<evidence type="ECO:0000256" key="2">
    <source>
        <dbReference type="ARBA" id="ARBA00022759"/>
    </source>
</evidence>
<evidence type="ECO:0000256" key="6">
    <source>
        <dbReference type="NCBIfam" id="TIGR03319"/>
    </source>
</evidence>
<dbReference type="Pfam" id="PF00013">
    <property type="entry name" value="KH_1"/>
    <property type="match status" value="1"/>
</dbReference>
<reference evidence="9 10" key="1">
    <citation type="submission" date="2019-02" db="EMBL/GenBank/DDBJ databases">
        <authorList>
            <person name="Fomenkov A."/>
            <person name="Dubinina G."/>
            <person name="Grabovich M."/>
            <person name="Vincze T."/>
            <person name="Roberts R.J."/>
        </authorList>
    </citation>
    <scope>NUCLEOTIDE SEQUENCE [LARGE SCALE GENOMIC DNA]</scope>
    <source>
        <strain evidence="9 10">P</strain>
    </source>
</reference>
<keyword evidence="1 5" id="KW-0540">Nuclease</keyword>
<dbReference type="InterPro" id="IPR004087">
    <property type="entry name" value="KH_dom"/>
</dbReference>
<dbReference type="Pfam" id="PF01966">
    <property type="entry name" value="HD"/>
    <property type="match status" value="1"/>
</dbReference>
<organism evidence="9 10">
    <name type="scientific">Thiospirochaeta perfilievii</name>
    <dbReference type="NCBI Taxonomy" id="252967"/>
    <lineage>
        <taxon>Bacteria</taxon>
        <taxon>Pseudomonadati</taxon>
        <taxon>Spirochaetota</taxon>
        <taxon>Spirochaetia</taxon>
        <taxon>Spirochaetales</taxon>
        <taxon>Spirochaetaceae</taxon>
        <taxon>Thiospirochaeta</taxon>
    </lineage>
</organism>
<evidence type="ECO:0000256" key="3">
    <source>
        <dbReference type="ARBA" id="ARBA00022801"/>
    </source>
</evidence>
<dbReference type="CDD" id="cd00077">
    <property type="entry name" value="HDc"/>
    <property type="match status" value="1"/>
</dbReference>
<name>A0A5C1QAH2_9SPIO</name>
<dbReference type="FunFam" id="1.10.3210.10:FF:000013">
    <property type="entry name" value="Ribonuclease Y"/>
    <property type="match status" value="1"/>
</dbReference>
<dbReference type="NCBIfam" id="TIGR00277">
    <property type="entry name" value="HDIG"/>
    <property type="match status" value="1"/>
</dbReference>
<dbReference type="InterPro" id="IPR003607">
    <property type="entry name" value="HD/PDEase_dom"/>
</dbReference>
<dbReference type="GO" id="GO:0004521">
    <property type="term" value="F:RNA endonuclease activity"/>
    <property type="evidence" value="ECO:0007669"/>
    <property type="project" value="UniProtKB-UniRule"/>
</dbReference>
<feature type="region of interest" description="Disordered" evidence="7">
    <location>
        <begin position="57"/>
        <end position="76"/>
    </location>
</feature>
<dbReference type="OrthoDB" id="9803205at2"/>
<keyword evidence="4 5" id="KW-0694">RNA-binding</keyword>
<evidence type="ECO:0000313" key="10">
    <source>
        <dbReference type="Proteomes" id="UP000323824"/>
    </source>
</evidence>
<dbReference type="KEGG" id="sper:EW093_10155"/>
<dbReference type="GO" id="GO:0003723">
    <property type="term" value="F:RNA binding"/>
    <property type="evidence" value="ECO:0007669"/>
    <property type="project" value="UniProtKB-UniRule"/>
</dbReference>
<dbReference type="SUPFAM" id="SSF109604">
    <property type="entry name" value="HD-domain/PDEase-like"/>
    <property type="match status" value="1"/>
</dbReference>
<dbReference type="PANTHER" id="PTHR12826">
    <property type="entry name" value="RIBONUCLEASE Y"/>
    <property type="match status" value="1"/>
</dbReference>
<dbReference type="RefSeq" id="WP_149568296.1">
    <property type="nucleotide sequence ID" value="NZ_CP035807.1"/>
</dbReference>
<keyword evidence="3 5" id="KW-0378">Hydrolase</keyword>
<evidence type="ECO:0000256" key="5">
    <source>
        <dbReference type="HAMAP-Rule" id="MF_00335"/>
    </source>
</evidence>
<dbReference type="InterPro" id="IPR036612">
    <property type="entry name" value="KH_dom_type_1_sf"/>
</dbReference>
<evidence type="ECO:0000259" key="8">
    <source>
        <dbReference type="PROSITE" id="PS51831"/>
    </source>
</evidence>
<dbReference type="PROSITE" id="PS50084">
    <property type="entry name" value="KH_TYPE_1"/>
    <property type="match status" value="1"/>
</dbReference>
<dbReference type="Gene3D" id="3.30.1370.10">
    <property type="entry name" value="K Homology domain, type 1"/>
    <property type="match status" value="1"/>
</dbReference>
<feature type="domain" description="HD" evidence="8">
    <location>
        <begin position="326"/>
        <end position="419"/>
    </location>
</feature>
<dbReference type="GO" id="GO:0005886">
    <property type="term" value="C:plasma membrane"/>
    <property type="evidence" value="ECO:0007669"/>
    <property type="project" value="UniProtKB-UniRule"/>
</dbReference>
<dbReference type="GO" id="GO:0006402">
    <property type="term" value="P:mRNA catabolic process"/>
    <property type="evidence" value="ECO:0007669"/>
    <property type="project" value="UniProtKB-UniRule"/>
</dbReference>
<dbReference type="SMART" id="SM00322">
    <property type="entry name" value="KH"/>
    <property type="match status" value="1"/>
</dbReference>
<dbReference type="EMBL" id="CP035807">
    <property type="protein sequence ID" value="QEN05055.1"/>
    <property type="molecule type" value="Genomic_DNA"/>
</dbReference>
<keyword evidence="2 5" id="KW-0255">Endonuclease</keyword>
<dbReference type="InterPro" id="IPR006675">
    <property type="entry name" value="HDIG_dom"/>
</dbReference>
<dbReference type="EC" id="3.1.-.-" evidence="5 6"/>
<dbReference type="CDD" id="cd22431">
    <property type="entry name" value="KH-I_RNaseY"/>
    <property type="match status" value="1"/>
</dbReference>
<gene>
    <name evidence="5 9" type="primary">rny</name>
    <name evidence="9" type="ORF">EW093_10155</name>
</gene>
<dbReference type="SMART" id="SM00471">
    <property type="entry name" value="HDc"/>
    <property type="match status" value="1"/>
</dbReference>
<dbReference type="PROSITE" id="PS51831">
    <property type="entry name" value="HD"/>
    <property type="match status" value="1"/>
</dbReference>
<evidence type="ECO:0000256" key="7">
    <source>
        <dbReference type="SAM" id="MobiDB-lite"/>
    </source>
</evidence>
<keyword evidence="10" id="KW-1185">Reference proteome</keyword>
<dbReference type="GO" id="GO:0016787">
    <property type="term" value="F:hydrolase activity"/>
    <property type="evidence" value="ECO:0007669"/>
    <property type="project" value="UniProtKB-KW"/>
</dbReference>
<dbReference type="InterPro" id="IPR022711">
    <property type="entry name" value="RNase_Y_N"/>
</dbReference>
<dbReference type="Pfam" id="PF12072">
    <property type="entry name" value="RNase_Y_N"/>
    <property type="match status" value="1"/>
</dbReference>
<dbReference type="InterPro" id="IPR004088">
    <property type="entry name" value="KH_dom_type_1"/>
</dbReference>
<evidence type="ECO:0000256" key="1">
    <source>
        <dbReference type="ARBA" id="ARBA00022722"/>
    </source>
</evidence>
<proteinExistence type="inferred from homology"/>
<dbReference type="SUPFAM" id="SSF54791">
    <property type="entry name" value="Eukaryotic type KH-domain (KH-domain type I)"/>
    <property type="match status" value="1"/>
</dbReference>
<dbReference type="HAMAP" id="MF_00335">
    <property type="entry name" value="RNase_Y"/>
    <property type="match status" value="1"/>
</dbReference>
<protein>
    <recommendedName>
        <fullName evidence="5 6">Ribonuclease Y</fullName>
        <shortName evidence="5">RNase Y</shortName>
        <ecNumber evidence="5 6">3.1.-.-</ecNumber>
    </recommendedName>
</protein>
<dbReference type="InterPro" id="IPR017705">
    <property type="entry name" value="Ribonuclease_Y"/>
</dbReference>
<dbReference type="Proteomes" id="UP000323824">
    <property type="component" value="Chromosome"/>
</dbReference>
<dbReference type="AlphaFoldDB" id="A0A5C1QAH2"/>